<keyword evidence="2" id="KW-1185">Reference proteome</keyword>
<organism evidence="1 2">
    <name type="scientific">Amphibiibacter pelophylacis</name>
    <dbReference type="NCBI Taxonomy" id="1799477"/>
    <lineage>
        <taxon>Bacteria</taxon>
        <taxon>Pseudomonadati</taxon>
        <taxon>Pseudomonadota</taxon>
        <taxon>Betaproteobacteria</taxon>
        <taxon>Burkholderiales</taxon>
        <taxon>Sphaerotilaceae</taxon>
        <taxon>Amphibiibacter</taxon>
    </lineage>
</organism>
<keyword evidence="1" id="KW-0808">Transferase</keyword>
<keyword evidence="1" id="KW-0548">Nucleotidyltransferase</keyword>
<comment type="caution">
    <text evidence="1">The sequence shown here is derived from an EMBL/GenBank/DDBJ whole genome shotgun (WGS) entry which is preliminary data.</text>
</comment>
<dbReference type="Proteomes" id="UP001364695">
    <property type="component" value="Unassembled WGS sequence"/>
</dbReference>
<evidence type="ECO:0000313" key="2">
    <source>
        <dbReference type="Proteomes" id="UP001364695"/>
    </source>
</evidence>
<sequence length="623" mass="65699">MSYVVLARKYRPRRFADMVGQPHVVQALGNALRQNRLHHAWLFTGTRGVGKTTVSRILAKSLNCVGPDGQGGITDQPCGVCPVCRDIDADRFLDYIELDAASNRGIDEIRDLLERASYQPAHGRFKVFMIDEAHQLTRDAFNALLKTLEEPPPYLKFVLATTDPEKMLPTVLSRCLQFNLRAMTPELVRGHLAHVLAQEGIESDDEALRLLGTAARGSMRDALSLTDQAIACCAVDSGQTRLTAAAVRDMLGLTQSAYGAYLAQALARRDGPALLAVMAQVREQGAAPAALIEDLMTLLQDAAVSALAPQAGGPGDAQALMSSSPESAALLPVLQAGLPPQALHLAYSLLAQGRGELIYTPDDTSGLLMLLLRVLAFLPPLPPDALPDAVPLPESPQEKAPAASAAAAIAPAPEPVAAPIAEVPAEPAPAVVAEPAPPDDIPPWLDADDAVADPPPAAVAPLPLPAPAPGAVAKPAAPVPVPQNWTPTPLGERWLACVQALTQAQAITALVRELALQSELTHVDDSQQPPRWTLHCEGAYLVKPENVAKLEQALRQNGFDVALEGHSGAATGDTPARRLAALRAQAQAAAEHDLQSHPVAQALAGAFPGARWLPGSIQRLSAS</sequence>
<dbReference type="EMBL" id="JAWDIE010000002">
    <property type="protein sequence ID" value="MEJ7137222.1"/>
    <property type="molecule type" value="Genomic_DNA"/>
</dbReference>
<dbReference type="EC" id="2.7.7.7" evidence="1"/>
<reference evidence="1" key="1">
    <citation type="submission" date="2023-10" db="EMBL/GenBank/DDBJ databases">
        <title>Amphibacter perezi, gen. nov., sp. nov. a novel taxa of the family Comamonadaceae, class Betaproteobacteria isolated from the skin microbiota of Pelophylax perezi from different populations.</title>
        <authorList>
            <person name="Costa S."/>
            <person name="Proenca D.N."/>
            <person name="Lopes I."/>
            <person name="Morais P.V."/>
        </authorList>
    </citation>
    <scope>NUCLEOTIDE SEQUENCE</scope>
    <source>
        <strain evidence="1">SL12-8</strain>
    </source>
</reference>
<name>A0ACC6NZ40_9BURK</name>
<accession>A0ACC6NZ40</accession>
<gene>
    <name evidence="1" type="primary">dnaX</name>
    <name evidence="1" type="ORF">RV045_02105</name>
</gene>
<evidence type="ECO:0000313" key="1">
    <source>
        <dbReference type="EMBL" id="MEJ7137222.1"/>
    </source>
</evidence>
<protein>
    <submittedName>
        <fullName evidence="1">DNA polymerase III subunit gamma/tau</fullName>
        <ecNumber evidence="1">2.7.7.7</ecNumber>
    </submittedName>
</protein>
<proteinExistence type="predicted"/>